<evidence type="ECO:0000313" key="1">
    <source>
        <dbReference type="EMBL" id="QDT97623.1"/>
    </source>
</evidence>
<dbReference type="Proteomes" id="UP000318704">
    <property type="component" value="Chromosome"/>
</dbReference>
<protein>
    <submittedName>
        <fullName evidence="1">Uncharacterized protein</fullName>
    </submittedName>
</protein>
<sequence>MSNDHRDNDDGMEESDPFLFGLFEHLFDDDYPLSEDVIKFRKDFTVKQLGDYLAEYKHYDLYAGEDAIHKWIMDKYSWLPHQIKELSWSELDFILRDNEINEAVQFGHDKYKSE</sequence>
<proteinExistence type="predicted"/>
<evidence type="ECO:0000313" key="2">
    <source>
        <dbReference type="Proteomes" id="UP000318704"/>
    </source>
</evidence>
<reference evidence="1 2" key="1">
    <citation type="submission" date="2019-03" db="EMBL/GenBank/DDBJ databases">
        <title>Deep-cultivation of Planctomycetes and their phenomic and genomic characterization uncovers novel biology.</title>
        <authorList>
            <person name="Wiegand S."/>
            <person name="Jogler M."/>
            <person name="Boedeker C."/>
            <person name="Pinto D."/>
            <person name="Vollmers J."/>
            <person name="Rivas-Marin E."/>
            <person name="Kohn T."/>
            <person name="Peeters S.H."/>
            <person name="Heuer A."/>
            <person name="Rast P."/>
            <person name="Oberbeckmann S."/>
            <person name="Bunk B."/>
            <person name="Jeske O."/>
            <person name="Meyerdierks A."/>
            <person name="Storesund J.E."/>
            <person name="Kallscheuer N."/>
            <person name="Luecker S."/>
            <person name="Lage O.M."/>
            <person name="Pohl T."/>
            <person name="Merkel B.J."/>
            <person name="Hornburger P."/>
            <person name="Mueller R.-W."/>
            <person name="Bruemmer F."/>
            <person name="Labrenz M."/>
            <person name="Spormann A.M."/>
            <person name="Op den Camp H."/>
            <person name="Overmann J."/>
            <person name="Amann R."/>
            <person name="Jetten M.S.M."/>
            <person name="Mascher T."/>
            <person name="Medema M.H."/>
            <person name="Devos D.P."/>
            <person name="Kaster A.-K."/>
            <person name="Ovreas L."/>
            <person name="Rohde M."/>
            <person name="Galperin M.Y."/>
            <person name="Jogler C."/>
        </authorList>
    </citation>
    <scope>NUCLEOTIDE SEQUENCE [LARGE SCALE GENOMIC DNA]</scope>
    <source>
        <strain evidence="1 2">V144</strain>
    </source>
</reference>
<dbReference type="EMBL" id="CP037920">
    <property type="protein sequence ID" value="QDT97623.1"/>
    <property type="molecule type" value="Genomic_DNA"/>
</dbReference>
<dbReference type="KEGG" id="gaw:V144x_31020"/>
<gene>
    <name evidence="1" type="ORF">V144x_31020</name>
</gene>
<accession>A0A517VX89</accession>
<name>A0A517VX89_9PLAN</name>
<organism evidence="1 2">
    <name type="scientific">Gimesia aquarii</name>
    <dbReference type="NCBI Taxonomy" id="2527964"/>
    <lineage>
        <taxon>Bacteria</taxon>
        <taxon>Pseudomonadati</taxon>
        <taxon>Planctomycetota</taxon>
        <taxon>Planctomycetia</taxon>
        <taxon>Planctomycetales</taxon>
        <taxon>Planctomycetaceae</taxon>
        <taxon>Gimesia</taxon>
    </lineage>
</organism>
<dbReference type="RefSeq" id="WP_144985950.1">
    <property type="nucleotide sequence ID" value="NZ_CP037920.1"/>
</dbReference>
<dbReference type="AlphaFoldDB" id="A0A517VX89"/>